<dbReference type="InterPro" id="IPR024529">
    <property type="entry name" value="ECF_trnsprt_substrate-spec"/>
</dbReference>
<evidence type="ECO:0000256" key="6">
    <source>
        <dbReference type="ARBA" id="ARBA00022989"/>
    </source>
</evidence>
<keyword evidence="3 8" id="KW-0813">Transport</keyword>
<accession>A0A9P2LLZ5</accession>
<dbReference type="AlphaFoldDB" id="A0A9P2LLZ5"/>
<dbReference type="Pfam" id="PF12822">
    <property type="entry name" value="ECF_trnsprt"/>
    <property type="match status" value="1"/>
</dbReference>
<dbReference type="RefSeq" id="WP_004443596.1">
    <property type="nucleotide sequence ID" value="NZ_ACSJ01000001.1"/>
</dbReference>
<reference evidence="10 11" key="1">
    <citation type="submission" date="2009-10" db="EMBL/GenBank/DDBJ databases">
        <authorList>
            <person name="Shrivastava S."/>
            <person name="Brinkac L.B."/>
            <person name="Brown J.L."/>
            <person name="Bruce D.B."/>
            <person name="Detter C."/>
            <person name="Green L.D."/>
            <person name="Munk C.A."/>
            <person name="Rogers Y.C."/>
            <person name="Tapia R."/>
            <person name="Saunders E.S."/>
            <person name="Sims D.R."/>
            <person name="Smith L.A."/>
            <person name="Smith T.J."/>
            <person name="Sutton G."/>
            <person name="Brettin T."/>
        </authorList>
    </citation>
    <scope>NUCLEOTIDE SEQUENCE [LARGE SCALE GENOMIC DNA]</scope>
    <source>
        <strain evidence="11">D str. 1873</strain>
    </source>
</reference>
<evidence type="ECO:0000256" key="3">
    <source>
        <dbReference type="ARBA" id="ARBA00022448"/>
    </source>
</evidence>
<dbReference type="PANTHER" id="PTHR38438">
    <property type="entry name" value="RIBOFLAVIN TRANSPORTER RIBU"/>
    <property type="match status" value="1"/>
</dbReference>
<dbReference type="PIRSF" id="PIRSF037778">
    <property type="entry name" value="UCP037778_transp_RibU"/>
    <property type="match status" value="1"/>
</dbReference>
<evidence type="ECO:0000313" key="10">
    <source>
        <dbReference type="EMBL" id="EES92108.1"/>
    </source>
</evidence>
<feature type="transmembrane region" description="Helical" evidence="9">
    <location>
        <begin position="111"/>
        <end position="136"/>
    </location>
</feature>
<gene>
    <name evidence="10" type="ORF">CLG_B0338</name>
</gene>
<evidence type="ECO:0000256" key="5">
    <source>
        <dbReference type="ARBA" id="ARBA00022692"/>
    </source>
</evidence>
<dbReference type="Proteomes" id="UP000006160">
    <property type="component" value="Unassembled WGS sequence"/>
</dbReference>
<comment type="caution">
    <text evidence="10">The sequence shown here is derived from an EMBL/GenBank/DDBJ whole genome shotgun (WGS) entry which is preliminary data.</text>
</comment>
<name>A0A9P2LLZ5_CLOBO</name>
<feature type="transmembrane region" description="Helical" evidence="9">
    <location>
        <begin position="163"/>
        <end position="187"/>
    </location>
</feature>
<keyword evidence="4 8" id="KW-1003">Cell membrane</keyword>
<comment type="function">
    <text evidence="8">Probably a riboflavin-binding protein that interacts with the energy-coupling factor (ECF) ABC-transporter complex.</text>
</comment>
<keyword evidence="6 9" id="KW-1133">Transmembrane helix</keyword>
<evidence type="ECO:0000256" key="9">
    <source>
        <dbReference type="SAM" id="Phobius"/>
    </source>
</evidence>
<keyword evidence="7 8" id="KW-0472">Membrane</keyword>
<evidence type="ECO:0000256" key="4">
    <source>
        <dbReference type="ARBA" id="ARBA00022475"/>
    </source>
</evidence>
<dbReference type="InterPro" id="IPR025720">
    <property type="entry name" value="RibU"/>
</dbReference>
<dbReference type="GO" id="GO:0032217">
    <property type="term" value="F:riboflavin transmembrane transporter activity"/>
    <property type="evidence" value="ECO:0007669"/>
    <property type="project" value="UniProtKB-UniRule"/>
</dbReference>
<evidence type="ECO:0000313" key="11">
    <source>
        <dbReference type="Proteomes" id="UP000006160"/>
    </source>
</evidence>
<evidence type="ECO:0000256" key="7">
    <source>
        <dbReference type="ARBA" id="ARBA00023136"/>
    </source>
</evidence>
<evidence type="ECO:0000256" key="8">
    <source>
        <dbReference type="PIRNR" id="PIRNR037778"/>
    </source>
</evidence>
<comment type="subcellular location">
    <subcellularLocation>
        <location evidence="1">Cell membrane</location>
        <topology evidence="1">Multi-pass membrane protein</topology>
    </subcellularLocation>
</comment>
<protein>
    <recommendedName>
        <fullName evidence="8">Riboflavin transporter</fullName>
    </recommendedName>
</protein>
<sequence length="212" mass="23572">MRHNNLNKMIKISLLSVMAFILMFFEVSMPIFPNFLKIDISDLPALLGSFALGPLEGVGIELFKNILHVIFKGTQTGLVGEFANFIVGAVFVLIAGYIYRCKKSKKTAILGLLTGSIVMSVVAAVLNYSIFLPLFAKVLKIPMDAFVSMGSFVNPKIHTLRDLVMWSILPFNLVKGVIVSIITLVMYKSVSPILHKDEVIQKRKINALENQR</sequence>
<feature type="transmembrane region" description="Helical" evidence="9">
    <location>
        <begin position="82"/>
        <end position="99"/>
    </location>
</feature>
<comment type="similarity">
    <text evidence="2 8">Belongs to the prokaryotic riboflavin transporter (P-RFT) (TC 2.A.87) family.</text>
</comment>
<evidence type="ECO:0000256" key="2">
    <source>
        <dbReference type="ARBA" id="ARBA00005540"/>
    </source>
</evidence>
<evidence type="ECO:0000256" key="1">
    <source>
        <dbReference type="ARBA" id="ARBA00004651"/>
    </source>
</evidence>
<dbReference type="Gene3D" id="1.10.1760.20">
    <property type="match status" value="1"/>
</dbReference>
<organism evidence="10 11">
    <name type="scientific">Clostridium botulinum D str. 1873</name>
    <dbReference type="NCBI Taxonomy" id="592027"/>
    <lineage>
        <taxon>Bacteria</taxon>
        <taxon>Bacillati</taxon>
        <taxon>Bacillota</taxon>
        <taxon>Clostridia</taxon>
        <taxon>Eubacteriales</taxon>
        <taxon>Clostridiaceae</taxon>
        <taxon>Clostridium</taxon>
    </lineage>
</organism>
<dbReference type="GO" id="GO:0005886">
    <property type="term" value="C:plasma membrane"/>
    <property type="evidence" value="ECO:0007669"/>
    <property type="project" value="UniProtKB-SubCell"/>
</dbReference>
<keyword evidence="5 9" id="KW-0812">Transmembrane</keyword>
<dbReference type="PANTHER" id="PTHR38438:SF1">
    <property type="entry name" value="RIBOFLAVIN TRANSPORTER RIBU"/>
    <property type="match status" value="1"/>
</dbReference>
<feature type="transmembrane region" description="Helical" evidence="9">
    <location>
        <begin position="12"/>
        <end position="32"/>
    </location>
</feature>
<proteinExistence type="inferred from homology"/>
<dbReference type="EMBL" id="ACSJ01000001">
    <property type="protein sequence ID" value="EES92108.1"/>
    <property type="molecule type" value="Genomic_DNA"/>
</dbReference>